<dbReference type="InterPro" id="IPR013735">
    <property type="entry name" value="TF_NusA_N"/>
</dbReference>
<comment type="similarity">
    <text evidence="7">Belongs to the NusA family.</text>
</comment>
<dbReference type="Gene3D" id="3.30.300.20">
    <property type="match status" value="2"/>
</dbReference>
<dbReference type="SMART" id="SM00316">
    <property type="entry name" value="S1"/>
    <property type="match status" value="1"/>
</dbReference>
<accession>A0ABY4CBL1</accession>
<dbReference type="EMBL" id="CP093442">
    <property type="protein sequence ID" value="UOF02363.1"/>
    <property type="molecule type" value="Genomic_DNA"/>
</dbReference>
<organism evidence="10 11">
    <name type="scientific">Bdellovibrio reynosensis</name>
    <dbReference type="NCBI Taxonomy" id="2835041"/>
    <lineage>
        <taxon>Bacteria</taxon>
        <taxon>Pseudomonadati</taxon>
        <taxon>Bdellovibrionota</taxon>
        <taxon>Bdellovibrionia</taxon>
        <taxon>Bdellovibrionales</taxon>
        <taxon>Pseudobdellovibrionaceae</taxon>
        <taxon>Bdellovibrio</taxon>
    </lineage>
</organism>
<evidence type="ECO:0000259" key="9">
    <source>
        <dbReference type="PROSITE" id="PS50126"/>
    </source>
</evidence>
<gene>
    <name evidence="7 10" type="primary">nusA</name>
    <name evidence="10" type="ORF">MNR06_05285</name>
</gene>
<dbReference type="Gene3D" id="3.30.1480.10">
    <property type="entry name" value="NusA, N-terminal domain"/>
    <property type="match status" value="1"/>
</dbReference>
<dbReference type="InterPro" id="IPR010995">
    <property type="entry name" value="DNA_repair_Rad51/TF_NusA_a-hlx"/>
</dbReference>
<comment type="subunit">
    <text evidence="7">Monomer. Binds directly to the core enzyme of the DNA-dependent RNA polymerase and to nascent RNA.</text>
</comment>
<evidence type="ECO:0000256" key="2">
    <source>
        <dbReference type="ARBA" id="ARBA00022490"/>
    </source>
</evidence>
<keyword evidence="3 7" id="KW-0889">Transcription antitermination</keyword>
<evidence type="ECO:0000256" key="7">
    <source>
        <dbReference type="HAMAP-Rule" id="MF_00945"/>
    </source>
</evidence>
<dbReference type="PROSITE" id="PS50084">
    <property type="entry name" value="KH_TYPE_1"/>
    <property type="match status" value="1"/>
</dbReference>
<dbReference type="InterPro" id="IPR036555">
    <property type="entry name" value="NusA_N_sf"/>
</dbReference>
<dbReference type="InterPro" id="IPR003029">
    <property type="entry name" value="S1_domain"/>
</dbReference>
<evidence type="ECO:0000256" key="3">
    <source>
        <dbReference type="ARBA" id="ARBA00022814"/>
    </source>
</evidence>
<dbReference type="CDD" id="cd22529">
    <property type="entry name" value="KH-II_NusA_rpt2"/>
    <property type="match status" value="1"/>
</dbReference>
<dbReference type="InterPro" id="IPR025249">
    <property type="entry name" value="TF_NusA_KH_1st"/>
</dbReference>
<dbReference type="Proteomes" id="UP000830116">
    <property type="component" value="Chromosome"/>
</dbReference>
<keyword evidence="11" id="KW-1185">Reference proteome</keyword>
<dbReference type="SUPFAM" id="SSF50249">
    <property type="entry name" value="Nucleic acid-binding proteins"/>
    <property type="match status" value="1"/>
</dbReference>
<evidence type="ECO:0000313" key="11">
    <source>
        <dbReference type="Proteomes" id="UP000830116"/>
    </source>
</evidence>
<dbReference type="RefSeq" id="WP_243539628.1">
    <property type="nucleotide sequence ID" value="NZ_CP093442.1"/>
</dbReference>
<evidence type="ECO:0000256" key="1">
    <source>
        <dbReference type="ARBA" id="ARBA00022472"/>
    </source>
</evidence>
<keyword evidence="6 7" id="KW-0804">Transcription</keyword>
<comment type="subcellular location">
    <subcellularLocation>
        <location evidence="7">Cytoplasm</location>
    </subcellularLocation>
</comment>
<dbReference type="PANTHER" id="PTHR22648:SF0">
    <property type="entry name" value="TRANSCRIPTION TERMINATION_ANTITERMINATION PROTEIN NUSA"/>
    <property type="match status" value="1"/>
</dbReference>
<dbReference type="NCBIfam" id="TIGR01953">
    <property type="entry name" value="NusA"/>
    <property type="match status" value="1"/>
</dbReference>
<dbReference type="InterPro" id="IPR004087">
    <property type="entry name" value="KH_dom"/>
</dbReference>
<feature type="domain" description="S1 motif" evidence="9">
    <location>
        <begin position="141"/>
        <end position="205"/>
    </location>
</feature>
<dbReference type="InterPro" id="IPR012340">
    <property type="entry name" value="NA-bd_OB-fold"/>
</dbReference>
<dbReference type="Pfam" id="PF14520">
    <property type="entry name" value="HHH_5"/>
    <property type="match status" value="1"/>
</dbReference>
<sequence>MAENMFSDLSKVIDQVGKDKGIDKQVVIDAITQGMLVAARKKYGTYREIEAAYNEETGEVELFEFKEVVPREKFIDEEVEIPYDEAVKLDPNVQLDDSVGIKLEASDLGRIAAQTAKQIIMQKVRDAERSIIFNEFEERKGEIASGIARRVEKGAIVVDLGRTEAYIPPREQIPGEQYKPGDRLQGYLSEVRQTTRGPQIIMSRADERYLMKLFEMEVPEIYDGVVEIMAAAREPGQRAKIAVRSKDNSVDPVGACVGMKGSRVQNIVQELRGEKIDIVPWDEDVTRFACNALAPAEISRVFLDDANREMEIVVPDSQLSLAIGKRGQNVRLAAKLTGWKLDIISESSAASRTAESIFNLMLIPGMSETMAQNIFQSGFGSFQSVANSSVEELMTIPGYDDPDKAEKLMKEAKALVAKYEADGVPVPTAPTASKDKGSNVSAKEQADLLLKQELKKLDAQEADEE</sequence>
<dbReference type="InterPro" id="IPR009019">
    <property type="entry name" value="KH_sf_prok-type"/>
</dbReference>
<dbReference type="SUPFAM" id="SSF54814">
    <property type="entry name" value="Prokaryotic type KH domain (KH-domain type II)"/>
    <property type="match status" value="2"/>
</dbReference>
<dbReference type="InterPro" id="IPR058582">
    <property type="entry name" value="KH_NusA_2nd"/>
</dbReference>
<dbReference type="SMART" id="SM00322">
    <property type="entry name" value="KH"/>
    <property type="match status" value="2"/>
</dbReference>
<dbReference type="SUPFAM" id="SSF47794">
    <property type="entry name" value="Rad51 N-terminal domain-like"/>
    <property type="match status" value="1"/>
</dbReference>
<dbReference type="InterPro" id="IPR010213">
    <property type="entry name" value="TF_NusA"/>
</dbReference>
<keyword evidence="1 7" id="KW-0806">Transcription termination</keyword>
<keyword evidence="2 7" id="KW-0963">Cytoplasm</keyword>
<dbReference type="InterPro" id="IPR030842">
    <property type="entry name" value="TF_NusA_bacterial"/>
</dbReference>
<proteinExistence type="inferred from homology"/>
<dbReference type="PROSITE" id="PS50126">
    <property type="entry name" value="S1"/>
    <property type="match status" value="1"/>
</dbReference>
<keyword evidence="4 7" id="KW-0694">RNA-binding</keyword>
<dbReference type="CDD" id="cd02134">
    <property type="entry name" value="KH-II_NusA_rpt1"/>
    <property type="match status" value="1"/>
</dbReference>
<comment type="function">
    <text evidence="7">Participates in both transcription termination and antitermination.</text>
</comment>
<dbReference type="PANTHER" id="PTHR22648">
    <property type="entry name" value="TRANSCRIPTION TERMINATION FACTOR NUSA"/>
    <property type="match status" value="1"/>
</dbReference>
<dbReference type="HAMAP" id="MF_00945_B">
    <property type="entry name" value="NusA_B"/>
    <property type="match status" value="1"/>
</dbReference>
<dbReference type="Pfam" id="PF00575">
    <property type="entry name" value="S1"/>
    <property type="match status" value="1"/>
</dbReference>
<dbReference type="InterPro" id="IPR015946">
    <property type="entry name" value="KH_dom-like_a/b"/>
</dbReference>
<evidence type="ECO:0000256" key="4">
    <source>
        <dbReference type="ARBA" id="ARBA00022884"/>
    </source>
</evidence>
<dbReference type="CDD" id="cd04455">
    <property type="entry name" value="S1_NusA"/>
    <property type="match status" value="1"/>
</dbReference>
<dbReference type="Pfam" id="PF08529">
    <property type="entry name" value="NusA_N"/>
    <property type="match status" value="1"/>
</dbReference>
<name>A0ABY4CBL1_9BACT</name>
<dbReference type="Gene3D" id="2.40.50.140">
    <property type="entry name" value="Nucleic acid-binding proteins"/>
    <property type="match status" value="1"/>
</dbReference>
<protein>
    <recommendedName>
        <fullName evidence="7">Transcription termination/antitermination protein NusA</fullName>
    </recommendedName>
</protein>
<dbReference type="Pfam" id="PF13184">
    <property type="entry name" value="KH_NusA_1st"/>
    <property type="match status" value="1"/>
</dbReference>
<feature type="region of interest" description="Disordered" evidence="8">
    <location>
        <begin position="424"/>
        <end position="444"/>
    </location>
</feature>
<dbReference type="SUPFAM" id="SSF69705">
    <property type="entry name" value="Transcription factor NusA, N-terminal domain"/>
    <property type="match status" value="1"/>
</dbReference>
<evidence type="ECO:0000313" key="10">
    <source>
        <dbReference type="EMBL" id="UOF02363.1"/>
    </source>
</evidence>
<evidence type="ECO:0000256" key="8">
    <source>
        <dbReference type="SAM" id="MobiDB-lite"/>
    </source>
</evidence>
<dbReference type="Pfam" id="PF26594">
    <property type="entry name" value="KH_NusA_2nd"/>
    <property type="match status" value="1"/>
</dbReference>
<dbReference type="Gene3D" id="1.10.150.20">
    <property type="entry name" value="5' to 3' exonuclease, C-terminal subdomain"/>
    <property type="match status" value="1"/>
</dbReference>
<evidence type="ECO:0000256" key="6">
    <source>
        <dbReference type="ARBA" id="ARBA00023163"/>
    </source>
</evidence>
<evidence type="ECO:0000256" key="5">
    <source>
        <dbReference type="ARBA" id="ARBA00023015"/>
    </source>
</evidence>
<reference evidence="10" key="1">
    <citation type="submission" date="2022-03" db="EMBL/GenBank/DDBJ databases">
        <title>Genome Identification and Characterization of new species Bdellovibrio reynosense LBG001 sp. nov. from a Mexico soil sample.</title>
        <authorList>
            <person name="Camilli A."/>
            <person name="Ajao Y."/>
            <person name="Guo X."/>
        </authorList>
    </citation>
    <scope>NUCLEOTIDE SEQUENCE</scope>
    <source>
        <strain evidence="10">LBG001</strain>
    </source>
</reference>
<keyword evidence="5 7" id="KW-0805">Transcription regulation</keyword>